<protein>
    <recommendedName>
        <fullName evidence="2">cysteine--tRNA ligase</fullName>
        <ecNumber evidence="2">6.1.1.16</ecNumber>
    </recommendedName>
    <alternativeName>
        <fullName evidence="10">Cysteinyl-tRNA synthetase</fullName>
    </alternativeName>
</protein>
<dbReference type="InterPro" id="IPR024909">
    <property type="entry name" value="Cys-tRNA/MSH_ligase"/>
</dbReference>
<evidence type="ECO:0000256" key="10">
    <source>
        <dbReference type="ARBA" id="ARBA00031499"/>
    </source>
</evidence>
<dbReference type="InterPro" id="IPR014729">
    <property type="entry name" value="Rossmann-like_a/b/a_fold"/>
</dbReference>
<dbReference type="GO" id="GO:0006423">
    <property type="term" value="P:cysteinyl-tRNA aminoacylation"/>
    <property type="evidence" value="ECO:0007669"/>
    <property type="project" value="InterPro"/>
</dbReference>
<dbReference type="CDD" id="cd00672">
    <property type="entry name" value="CysRS_core"/>
    <property type="match status" value="1"/>
</dbReference>
<organism evidence="12">
    <name type="scientific">marine metagenome</name>
    <dbReference type="NCBI Taxonomy" id="408172"/>
    <lineage>
        <taxon>unclassified sequences</taxon>
        <taxon>metagenomes</taxon>
        <taxon>ecological metagenomes</taxon>
    </lineage>
</organism>
<gene>
    <name evidence="12" type="ORF">METZ01_LOCUS39009</name>
</gene>
<dbReference type="PRINTS" id="PR00983">
    <property type="entry name" value="TRNASYNTHCYS"/>
</dbReference>
<feature type="domain" description="tRNA synthetases class I catalytic" evidence="11">
    <location>
        <begin position="16"/>
        <end position="285"/>
    </location>
</feature>
<name>A0A381R332_9ZZZZ</name>
<feature type="non-terminal residue" evidence="12">
    <location>
        <position position="285"/>
    </location>
</feature>
<dbReference type="SUPFAM" id="SSF52374">
    <property type="entry name" value="Nucleotidylyl transferase"/>
    <property type="match status" value="1"/>
</dbReference>
<evidence type="ECO:0000256" key="8">
    <source>
        <dbReference type="ARBA" id="ARBA00022917"/>
    </source>
</evidence>
<keyword evidence="5" id="KW-0547">Nucleotide-binding</keyword>
<dbReference type="EMBL" id="UINC01001668">
    <property type="protein sequence ID" value="SUZ86155.1"/>
    <property type="molecule type" value="Genomic_DNA"/>
</dbReference>
<evidence type="ECO:0000256" key="4">
    <source>
        <dbReference type="ARBA" id="ARBA00022723"/>
    </source>
</evidence>
<reference evidence="12" key="1">
    <citation type="submission" date="2018-05" db="EMBL/GenBank/DDBJ databases">
        <authorList>
            <person name="Lanie J.A."/>
            <person name="Ng W.-L."/>
            <person name="Kazmierczak K.M."/>
            <person name="Andrzejewski T.M."/>
            <person name="Davidsen T.M."/>
            <person name="Wayne K.J."/>
            <person name="Tettelin H."/>
            <person name="Glass J.I."/>
            <person name="Rusch D."/>
            <person name="Podicherti R."/>
            <person name="Tsui H.-C.T."/>
            <person name="Winkler M.E."/>
        </authorList>
    </citation>
    <scope>NUCLEOTIDE SEQUENCE</scope>
</reference>
<dbReference type="PANTHER" id="PTHR10890:SF3">
    <property type="entry name" value="CYSTEINE--TRNA LIGASE, CYTOPLASMIC"/>
    <property type="match status" value="1"/>
</dbReference>
<sequence>MSLKVYNTATRSVDKFEPLEQGRVRVYACGPTIYDHAHIGNFRSFLFFDLVHRYLEWCGYEVCFVMNLTDVDDKVIEAASREGVSLEEHTRPFGEVFLADSTVLGIRPADVYPRATRYIDRMVDFVKRLVASENAYSADDGAVYFAIDSFSAYGELKGIDTSTLKVGARVDHDEYDKEDARDFALWKAATEEDETVGAAWDSPWGRGRPGWHLECSVMSVTELGDTLDMHLGGEDLIFPHHENEIAQSEAATGRPFVRNWLHVKHLFVEGQKMSKSLGNFVTLRE</sequence>
<evidence type="ECO:0000256" key="5">
    <source>
        <dbReference type="ARBA" id="ARBA00022741"/>
    </source>
</evidence>
<evidence type="ECO:0000256" key="7">
    <source>
        <dbReference type="ARBA" id="ARBA00022840"/>
    </source>
</evidence>
<evidence type="ECO:0000256" key="1">
    <source>
        <dbReference type="ARBA" id="ARBA00001947"/>
    </source>
</evidence>
<dbReference type="PANTHER" id="PTHR10890">
    <property type="entry name" value="CYSTEINYL-TRNA SYNTHETASE"/>
    <property type="match status" value="1"/>
</dbReference>
<dbReference type="GO" id="GO:0005737">
    <property type="term" value="C:cytoplasm"/>
    <property type="evidence" value="ECO:0007669"/>
    <property type="project" value="TreeGrafter"/>
</dbReference>
<evidence type="ECO:0000256" key="6">
    <source>
        <dbReference type="ARBA" id="ARBA00022833"/>
    </source>
</evidence>
<evidence type="ECO:0000313" key="12">
    <source>
        <dbReference type="EMBL" id="SUZ86155.1"/>
    </source>
</evidence>
<dbReference type="InterPro" id="IPR015803">
    <property type="entry name" value="Cys-tRNA-ligase"/>
</dbReference>
<dbReference type="NCBIfam" id="TIGR00435">
    <property type="entry name" value="cysS"/>
    <property type="match status" value="1"/>
</dbReference>
<comment type="cofactor">
    <cofactor evidence="1">
        <name>Zn(2+)</name>
        <dbReference type="ChEBI" id="CHEBI:29105"/>
    </cofactor>
</comment>
<evidence type="ECO:0000256" key="3">
    <source>
        <dbReference type="ARBA" id="ARBA00022598"/>
    </source>
</evidence>
<evidence type="ECO:0000256" key="9">
    <source>
        <dbReference type="ARBA" id="ARBA00023146"/>
    </source>
</evidence>
<keyword evidence="4" id="KW-0479">Metal-binding</keyword>
<dbReference type="GO" id="GO:0046872">
    <property type="term" value="F:metal ion binding"/>
    <property type="evidence" value="ECO:0007669"/>
    <property type="project" value="UniProtKB-KW"/>
</dbReference>
<dbReference type="InterPro" id="IPR032678">
    <property type="entry name" value="tRNA-synt_1_cat_dom"/>
</dbReference>
<dbReference type="AlphaFoldDB" id="A0A381R332"/>
<keyword evidence="8" id="KW-0648">Protein biosynthesis</keyword>
<proteinExistence type="predicted"/>
<dbReference type="GO" id="GO:0004817">
    <property type="term" value="F:cysteine-tRNA ligase activity"/>
    <property type="evidence" value="ECO:0007669"/>
    <property type="project" value="UniProtKB-EC"/>
</dbReference>
<dbReference type="Gene3D" id="3.40.50.620">
    <property type="entry name" value="HUPs"/>
    <property type="match status" value="1"/>
</dbReference>
<keyword evidence="7" id="KW-0067">ATP-binding</keyword>
<dbReference type="GO" id="GO:0005524">
    <property type="term" value="F:ATP binding"/>
    <property type="evidence" value="ECO:0007669"/>
    <property type="project" value="UniProtKB-KW"/>
</dbReference>
<keyword evidence="9" id="KW-0030">Aminoacyl-tRNA synthetase</keyword>
<dbReference type="EC" id="6.1.1.16" evidence="2"/>
<keyword evidence="6" id="KW-0862">Zinc</keyword>
<dbReference type="Pfam" id="PF01406">
    <property type="entry name" value="tRNA-synt_1e"/>
    <property type="match status" value="1"/>
</dbReference>
<accession>A0A381R332</accession>
<evidence type="ECO:0000259" key="11">
    <source>
        <dbReference type="Pfam" id="PF01406"/>
    </source>
</evidence>
<evidence type="ECO:0000256" key="2">
    <source>
        <dbReference type="ARBA" id="ARBA00012832"/>
    </source>
</evidence>
<keyword evidence="3" id="KW-0436">Ligase</keyword>